<name>A0ABT7BRI8_9CYAN</name>
<dbReference type="Gene3D" id="1.10.10.1150">
    <property type="entry name" value="Coenzyme PQQ synthesis protein D (PqqD)"/>
    <property type="match status" value="1"/>
</dbReference>
<evidence type="ECO:0000313" key="1">
    <source>
        <dbReference type="EMBL" id="MDJ1180893.1"/>
    </source>
</evidence>
<gene>
    <name evidence="1" type="ORF">PJF56_18695</name>
</gene>
<dbReference type="Proteomes" id="UP001231370">
    <property type="component" value="Unassembled WGS sequence"/>
</dbReference>
<comment type="caution">
    <text evidence="1">The sequence shown here is derived from an EMBL/GenBank/DDBJ whole genome shotgun (WGS) entry which is preliminary data.</text>
</comment>
<sequence length="103" mass="11372">MTYPKAEVNISISNQQNITLAPDVLVQELSGESVLLNLNSEEYFGLDEVGSRMLSVLTGSASIQEASDRLLEEYEVEPEKLHQDLMELIEKMVDQGLVTVSSA</sequence>
<evidence type="ECO:0000313" key="2">
    <source>
        <dbReference type="Proteomes" id="UP001231370"/>
    </source>
</evidence>
<dbReference type="EMBL" id="JAQPOK010000146">
    <property type="protein sequence ID" value="MDJ1180893.1"/>
    <property type="molecule type" value="Genomic_DNA"/>
</dbReference>
<keyword evidence="2" id="KW-1185">Reference proteome</keyword>
<accession>A0ABT7BRI8</accession>
<dbReference type="InterPro" id="IPR008792">
    <property type="entry name" value="PQQD"/>
</dbReference>
<proteinExistence type="predicted"/>
<organism evidence="1 2">
    <name type="scientific">Roseofilum halophilum BLCC-M91</name>
    <dbReference type="NCBI Taxonomy" id="3022259"/>
    <lineage>
        <taxon>Bacteria</taxon>
        <taxon>Bacillati</taxon>
        <taxon>Cyanobacteriota</taxon>
        <taxon>Cyanophyceae</taxon>
        <taxon>Desertifilales</taxon>
        <taxon>Desertifilaceae</taxon>
        <taxon>Roseofilum</taxon>
        <taxon>Roseofilum halophilum</taxon>
    </lineage>
</organism>
<dbReference type="Pfam" id="PF05402">
    <property type="entry name" value="PqqD"/>
    <property type="match status" value="1"/>
</dbReference>
<protein>
    <submittedName>
        <fullName evidence="1">PqqD family protein</fullName>
    </submittedName>
</protein>
<dbReference type="RefSeq" id="WP_283764195.1">
    <property type="nucleotide sequence ID" value="NZ_JAQPOK010000146.1"/>
</dbReference>
<dbReference type="InterPro" id="IPR041881">
    <property type="entry name" value="PqqD_sf"/>
</dbReference>
<reference evidence="1 2" key="1">
    <citation type="submission" date="2023-01" db="EMBL/GenBank/DDBJ databases">
        <title>Novel diversity within Roseofilum (Cyanobacteria; Desertifilaceae) from marine benthic mats with descriptions of four novel species.</title>
        <authorList>
            <person name="Wang Y."/>
            <person name="Berthold D.E."/>
            <person name="Hu J."/>
            <person name="Lefler F.W."/>
            <person name="Laughinghouse H.D. IV."/>
        </authorList>
    </citation>
    <scope>NUCLEOTIDE SEQUENCE [LARGE SCALE GENOMIC DNA]</scope>
    <source>
        <strain evidence="1 2">BLCC-M91</strain>
    </source>
</reference>